<dbReference type="Proteomes" id="UP000198814">
    <property type="component" value="Unassembled WGS sequence"/>
</dbReference>
<gene>
    <name evidence="14" type="ORF">SAMN05216333_11712</name>
</gene>
<evidence type="ECO:0000256" key="7">
    <source>
        <dbReference type="ARBA" id="ARBA00022771"/>
    </source>
</evidence>
<dbReference type="GO" id="GO:0016567">
    <property type="term" value="P:protein ubiquitination"/>
    <property type="evidence" value="ECO:0007669"/>
    <property type="project" value="InterPro"/>
</dbReference>
<evidence type="ECO:0000256" key="3">
    <source>
        <dbReference type="ARBA" id="ARBA00012483"/>
    </source>
</evidence>
<organism evidence="14 15">
    <name type="scientific">Nitrosomonas oligotropha</name>
    <dbReference type="NCBI Taxonomy" id="42354"/>
    <lineage>
        <taxon>Bacteria</taxon>
        <taxon>Pseudomonadati</taxon>
        <taxon>Pseudomonadota</taxon>
        <taxon>Betaproteobacteria</taxon>
        <taxon>Nitrosomonadales</taxon>
        <taxon>Nitrosomonadaceae</taxon>
        <taxon>Nitrosomonas</taxon>
    </lineage>
</organism>
<evidence type="ECO:0000256" key="2">
    <source>
        <dbReference type="ARBA" id="ARBA00004141"/>
    </source>
</evidence>
<dbReference type="InterPro" id="IPR022170">
    <property type="entry name" value="MUL1-like"/>
</dbReference>
<keyword evidence="10 12" id="KW-1133">Transmembrane helix</keyword>
<evidence type="ECO:0000256" key="1">
    <source>
        <dbReference type="ARBA" id="ARBA00000900"/>
    </source>
</evidence>
<keyword evidence="4" id="KW-0808">Transferase</keyword>
<evidence type="ECO:0000256" key="5">
    <source>
        <dbReference type="ARBA" id="ARBA00022692"/>
    </source>
</evidence>
<dbReference type="STRING" id="42354.SAMN05216333_11712"/>
<evidence type="ECO:0000313" key="14">
    <source>
        <dbReference type="EMBL" id="SEO74166.1"/>
    </source>
</evidence>
<keyword evidence="14" id="KW-0436">Ligase</keyword>
<evidence type="ECO:0000256" key="12">
    <source>
        <dbReference type="SAM" id="Phobius"/>
    </source>
</evidence>
<reference evidence="15" key="1">
    <citation type="submission" date="2016-10" db="EMBL/GenBank/DDBJ databases">
        <authorList>
            <person name="Varghese N."/>
            <person name="Submissions S."/>
        </authorList>
    </citation>
    <scope>NUCLEOTIDE SEQUENCE [LARGE SCALE GENOMIC DNA]</scope>
    <source>
        <strain evidence="15">Nm76</strain>
    </source>
</reference>
<keyword evidence="7" id="KW-0863">Zinc-finger</keyword>
<evidence type="ECO:0000256" key="6">
    <source>
        <dbReference type="ARBA" id="ARBA00022723"/>
    </source>
</evidence>
<dbReference type="EMBL" id="FODO01000017">
    <property type="protein sequence ID" value="SEO74166.1"/>
    <property type="molecule type" value="Genomic_DNA"/>
</dbReference>
<keyword evidence="15" id="KW-1185">Reference proteome</keyword>
<keyword evidence="8" id="KW-0833">Ubl conjugation pathway</keyword>
<dbReference type="GO" id="GO:0016874">
    <property type="term" value="F:ligase activity"/>
    <property type="evidence" value="ECO:0007669"/>
    <property type="project" value="UniProtKB-KW"/>
</dbReference>
<evidence type="ECO:0000256" key="8">
    <source>
        <dbReference type="ARBA" id="ARBA00022786"/>
    </source>
</evidence>
<proteinExistence type="predicted"/>
<dbReference type="PROSITE" id="PS00018">
    <property type="entry name" value="EF_HAND_1"/>
    <property type="match status" value="1"/>
</dbReference>
<comment type="catalytic activity">
    <reaction evidence="1">
        <text>S-ubiquitinyl-[E2 ubiquitin-conjugating enzyme]-L-cysteine + [acceptor protein]-L-lysine = [E2 ubiquitin-conjugating enzyme]-L-cysteine + N(6)-ubiquitinyl-[acceptor protein]-L-lysine.</text>
        <dbReference type="EC" id="2.3.2.27"/>
    </reaction>
</comment>
<protein>
    <recommendedName>
        <fullName evidence="3">RING-type E3 ubiquitin transferase</fullName>
        <ecNumber evidence="3">2.3.2.27</ecNumber>
    </recommendedName>
</protein>
<evidence type="ECO:0000256" key="10">
    <source>
        <dbReference type="ARBA" id="ARBA00022989"/>
    </source>
</evidence>
<dbReference type="OrthoDB" id="7013907at2"/>
<feature type="domain" description="E3 Ubiquitin ligase MUL1-like" evidence="13">
    <location>
        <begin position="89"/>
        <end position="188"/>
    </location>
</feature>
<dbReference type="GO" id="GO:0061630">
    <property type="term" value="F:ubiquitin protein ligase activity"/>
    <property type="evidence" value="ECO:0007669"/>
    <property type="project" value="UniProtKB-EC"/>
</dbReference>
<dbReference type="RefSeq" id="WP_090320245.1">
    <property type="nucleotide sequence ID" value="NZ_FNOE01000018.1"/>
</dbReference>
<dbReference type="Pfam" id="PF12483">
    <property type="entry name" value="GIDE"/>
    <property type="match status" value="1"/>
</dbReference>
<comment type="subcellular location">
    <subcellularLocation>
        <location evidence="2">Membrane</location>
        <topology evidence="2">Multi-pass membrane protein</topology>
    </subcellularLocation>
</comment>
<accession>A0A1H8S6K0</accession>
<dbReference type="EC" id="2.3.2.27" evidence="3"/>
<name>A0A1H8S6K0_9PROT</name>
<dbReference type="GO" id="GO:0008270">
    <property type="term" value="F:zinc ion binding"/>
    <property type="evidence" value="ECO:0007669"/>
    <property type="project" value="UniProtKB-KW"/>
</dbReference>
<keyword evidence="9" id="KW-0862">Zinc</keyword>
<keyword evidence="5 12" id="KW-0812">Transmembrane</keyword>
<evidence type="ECO:0000313" key="15">
    <source>
        <dbReference type="Proteomes" id="UP000198814"/>
    </source>
</evidence>
<keyword evidence="6" id="KW-0479">Metal-binding</keyword>
<evidence type="ECO:0000259" key="13">
    <source>
        <dbReference type="Pfam" id="PF12483"/>
    </source>
</evidence>
<evidence type="ECO:0000256" key="4">
    <source>
        <dbReference type="ARBA" id="ARBA00022679"/>
    </source>
</evidence>
<evidence type="ECO:0000256" key="9">
    <source>
        <dbReference type="ARBA" id="ARBA00022833"/>
    </source>
</evidence>
<feature type="transmembrane region" description="Helical" evidence="12">
    <location>
        <begin position="288"/>
        <end position="306"/>
    </location>
</feature>
<keyword evidence="11 12" id="KW-0472">Membrane</keyword>
<dbReference type="AlphaFoldDB" id="A0A1H8S6K0"/>
<feature type="transmembrane region" description="Helical" evidence="12">
    <location>
        <begin position="13"/>
        <end position="32"/>
    </location>
</feature>
<evidence type="ECO:0000256" key="11">
    <source>
        <dbReference type="ARBA" id="ARBA00023136"/>
    </source>
</evidence>
<sequence>MNQILAEIPPQDYPYVLGAVIVAALTGFYFFMHNWKRLRIIEDTPTAKLRSAHQGYVELEGKGQFIDDRPIYAPLSNHPCLWYRSEIAQQETFTERGRTQTRWNVVYTNTSDHRFRLTDGVSSCYVDPDHAEINGIEKLVWYGNSEWPTRTQILESQSIVHAMTNNYRYSEWLILPGQPLYILGQFSTWSAATQKSMRDVMINVINDWKKDQAALRDRFDSNKDGNIDQQEWEVARSEAHAAAQQIHDELALEPDTSIMAKPNNPSRPFIISMYPQALLARKYRRSGYAALTACILSICAAAWLVHAHG</sequence>
<dbReference type="InterPro" id="IPR018247">
    <property type="entry name" value="EF_Hand_1_Ca_BS"/>
</dbReference>
<dbReference type="GO" id="GO:0016020">
    <property type="term" value="C:membrane"/>
    <property type="evidence" value="ECO:0007669"/>
    <property type="project" value="UniProtKB-SubCell"/>
</dbReference>